<keyword evidence="3 5" id="KW-1133">Transmembrane helix</keyword>
<evidence type="ECO:0000256" key="4">
    <source>
        <dbReference type="ARBA" id="ARBA00023136"/>
    </source>
</evidence>
<gene>
    <name evidence="7" type="ORF">RxyAA322_23440</name>
</gene>
<protein>
    <recommendedName>
        <fullName evidence="6">Methylamine utilisation protein MauE domain-containing protein</fullName>
    </recommendedName>
</protein>
<accession>A0A510HKE4</accession>
<proteinExistence type="predicted"/>
<keyword evidence="2 5" id="KW-0812">Transmembrane</keyword>
<dbReference type="UniPathway" id="UPA00895"/>
<evidence type="ECO:0000256" key="5">
    <source>
        <dbReference type="SAM" id="Phobius"/>
    </source>
</evidence>
<keyword evidence="4 5" id="KW-0472">Membrane</keyword>
<evidence type="ECO:0000256" key="3">
    <source>
        <dbReference type="ARBA" id="ARBA00022989"/>
    </source>
</evidence>
<evidence type="ECO:0000313" key="7">
    <source>
        <dbReference type="EMBL" id="BBL80490.1"/>
    </source>
</evidence>
<dbReference type="RefSeq" id="WP_172620827.1">
    <property type="nucleotide sequence ID" value="NZ_AP019791.1"/>
</dbReference>
<dbReference type="AlphaFoldDB" id="A0A510HKE4"/>
<feature type="transmembrane region" description="Helical" evidence="5">
    <location>
        <begin position="60"/>
        <end position="81"/>
    </location>
</feature>
<dbReference type="Pfam" id="PF07291">
    <property type="entry name" value="MauE"/>
    <property type="match status" value="1"/>
</dbReference>
<comment type="subcellular location">
    <subcellularLocation>
        <location evidence="1">Membrane</location>
        <topology evidence="1">Multi-pass membrane protein</topology>
    </subcellularLocation>
</comment>
<feature type="domain" description="Methylamine utilisation protein MauE" evidence="6">
    <location>
        <begin position="19"/>
        <end position="146"/>
    </location>
</feature>
<organism evidence="7 8">
    <name type="scientific">Rubrobacter xylanophilus</name>
    <dbReference type="NCBI Taxonomy" id="49319"/>
    <lineage>
        <taxon>Bacteria</taxon>
        <taxon>Bacillati</taxon>
        <taxon>Actinomycetota</taxon>
        <taxon>Rubrobacteria</taxon>
        <taxon>Rubrobacterales</taxon>
        <taxon>Rubrobacteraceae</taxon>
        <taxon>Rubrobacter</taxon>
    </lineage>
</organism>
<evidence type="ECO:0000259" key="6">
    <source>
        <dbReference type="Pfam" id="PF07291"/>
    </source>
</evidence>
<feature type="transmembrane region" description="Helical" evidence="5">
    <location>
        <begin position="20"/>
        <end position="40"/>
    </location>
</feature>
<dbReference type="InterPro" id="IPR009908">
    <property type="entry name" value="Methylamine_util_MauE"/>
</dbReference>
<evidence type="ECO:0000256" key="1">
    <source>
        <dbReference type="ARBA" id="ARBA00004141"/>
    </source>
</evidence>
<feature type="transmembrane region" description="Helical" evidence="5">
    <location>
        <begin position="88"/>
        <end position="109"/>
    </location>
</feature>
<evidence type="ECO:0000313" key="8">
    <source>
        <dbReference type="Proteomes" id="UP000318065"/>
    </source>
</evidence>
<reference evidence="7" key="1">
    <citation type="journal article" date="2019" name="Microbiol. Resour. Announc.">
        <title>Complete Genome Sequence of Rubrobacter xylanophilus Strain AA3-22, Isolated from Arima Onsen in Japan.</title>
        <authorList>
            <person name="Tomariguchi N."/>
            <person name="Miyazaki K."/>
        </authorList>
    </citation>
    <scope>NUCLEOTIDE SEQUENCE [LARGE SCALE GENOMIC DNA]</scope>
    <source>
        <strain evidence="7">AA3-22</strain>
    </source>
</reference>
<sequence length="171" mass="18012">MDGGQSERQALTRLLASPYAVLTSRLVLGGVFVAAGAAKIPDPGLFAAAIRSYGLGLPEWFVSLAAYGLPYLEVLLGLYLMAGLFTRLAAWTANALMCVFILAILQAAVRGLEISCGCFGPSSEPSNLWLDLLRDLGLLALGLHAAFFPPGRFSVDALLGRGATETSRRPG</sequence>
<dbReference type="GO" id="GO:0016020">
    <property type="term" value="C:membrane"/>
    <property type="evidence" value="ECO:0007669"/>
    <property type="project" value="UniProtKB-SubCell"/>
</dbReference>
<dbReference type="Proteomes" id="UP000318065">
    <property type="component" value="Chromosome"/>
</dbReference>
<dbReference type="GO" id="GO:0030416">
    <property type="term" value="P:methylamine metabolic process"/>
    <property type="evidence" value="ECO:0007669"/>
    <property type="project" value="InterPro"/>
</dbReference>
<dbReference type="EMBL" id="AP019791">
    <property type="protein sequence ID" value="BBL80490.1"/>
    <property type="molecule type" value="Genomic_DNA"/>
</dbReference>
<evidence type="ECO:0000256" key="2">
    <source>
        <dbReference type="ARBA" id="ARBA00022692"/>
    </source>
</evidence>
<name>A0A510HKE4_9ACTN</name>
<keyword evidence="8" id="KW-1185">Reference proteome</keyword>